<dbReference type="InterPro" id="IPR019027">
    <property type="entry name" value="Pilus_biogenesis_CpaD-related"/>
</dbReference>
<accession>A0ABU0MN81</accession>
<comment type="caution">
    <text evidence="3">The sequence shown here is derived from an EMBL/GenBank/DDBJ whole genome shotgun (WGS) entry which is preliminary data.</text>
</comment>
<organism evidence="3 4">
    <name type="scientific">Azospirillum picis</name>
    <dbReference type="NCBI Taxonomy" id="488438"/>
    <lineage>
        <taxon>Bacteria</taxon>
        <taxon>Pseudomonadati</taxon>
        <taxon>Pseudomonadota</taxon>
        <taxon>Alphaproteobacteria</taxon>
        <taxon>Rhodospirillales</taxon>
        <taxon>Azospirillaceae</taxon>
        <taxon>Azospirillum</taxon>
    </lineage>
</organism>
<keyword evidence="4" id="KW-1185">Reference proteome</keyword>
<evidence type="ECO:0000313" key="3">
    <source>
        <dbReference type="EMBL" id="MDQ0534926.1"/>
    </source>
</evidence>
<gene>
    <name evidence="3" type="ORF">QO018_003803</name>
</gene>
<feature type="region of interest" description="Disordered" evidence="1">
    <location>
        <begin position="187"/>
        <end position="229"/>
    </location>
</feature>
<dbReference type="RefSeq" id="WP_209984710.1">
    <property type="nucleotide sequence ID" value="NZ_JAGINO010000015.1"/>
</dbReference>
<evidence type="ECO:0000256" key="1">
    <source>
        <dbReference type="SAM" id="MobiDB-lite"/>
    </source>
</evidence>
<proteinExistence type="predicted"/>
<name>A0ABU0MN81_9PROT</name>
<protein>
    <submittedName>
        <fullName evidence="3">Pilus assembly protein CpaD</fullName>
    </submittedName>
</protein>
<feature type="signal peptide" evidence="2">
    <location>
        <begin position="1"/>
        <end position="19"/>
    </location>
</feature>
<sequence>MRTPIAPPLAVLGVLIASAALPGCSPQPIYQEETAVQQQLTVAQSAEETTLDLPPGRRSLDGATIELLRRFARMDGNPYAAHILLTPGDRVEEATLRNVLATLAAAGVPDRNMGVSSANRPAGRMLHLRRETAVLVIPDCPPLTRDTLLERENDTAFDLGRKALPPPRLGCATAANLGLMLADPRDLAEPQRSGPAAGAVMEDSVQRYRTNTPLRLDGGGASSASTTAR</sequence>
<evidence type="ECO:0000313" key="4">
    <source>
        <dbReference type="Proteomes" id="UP001244552"/>
    </source>
</evidence>
<dbReference type="Proteomes" id="UP001244552">
    <property type="component" value="Unassembled WGS sequence"/>
</dbReference>
<reference evidence="3 4" key="1">
    <citation type="submission" date="2023-07" db="EMBL/GenBank/DDBJ databases">
        <title>Genomic Encyclopedia of Type Strains, Phase IV (KMG-IV): sequencing the most valuable type-strain genomes for metagenomic binning, comparative biology and taxonomic classification.</title>
        <authorList>
            <person name="Goeker M."/>
        </authorList>
    </citation>
    <scope>NUCLEOTIDE SEQUENCE [LARGE SCALE GENOMIC DNA]</scope>
    <source>
        <strain evidence="3 4">DSM 19922</strain>
    </source>
</reference>
<evidence type="ECO:0000256" key="2">
    <source>
        <dbReference type="SAM" id="SignalP"/>
    </source>
</evidence>
<dbReference type="EMBL" id="JAUSVU010000014">
    <property type="protein sequence ID" value="MDQ0534926.1"/>
    <property type="molecule type" value="Genomic_DNA"/>
</dbReference>
<dbReference type="Pfam" id="PF09476">
    <property type="entry name" value="Pilus_CpaD"/>
    <property type="match status" value="1"/>
</dbReference>
<feature type="chain" id="PRO_5045134496" evidence="2">
    <location>
        <begin position="20"/>
        <end position="229"/>
    </location>
</feature>
<keyword evidence="2" id="KW-0732">Signal</keyword>